<dbReference type="EMBL" id="QWEI01000009">
    <property type="protein sequence ID" value="RHW34052.1"/>
    <property type="molecule type" value="Genomic_DNA"/>
</dbReference>
<evidence type="ECO:0000256" key="1">
    <source>
        <dbReference type="ARBA" id="ARBA00004651"/>
    </source>
</evidence>
<dbReference type="InterPro" id="IPR029151">
    <property type="entry name" value="Sensor-like_sf"/>
</dbReference>
<dbReference type="NCBIfam" id="TIGR00254">
    <property type="entry name" value="GGDEF"/>
    <property type="match status" value="1"/>
</dbReference>
<evidence type="ECO:0000313" key="8">
    <source>
        <dbReference type="EMBL" id="RHW34052.1"/>
    </source>
</evidence>
<reference evidence="8 9" key="1">
    <citation type="submission" date="2018-08" db="EMBL/GenBank/DDBJ databases">
        <title>Lysinibacillus sp. YLB-03 draft genome sequence.</title>
        <authorList>
            <person name="Yu L."/>
        </authorList>
    </citation>
    <scope>NUCLEOTIDE SEQUENCE [LARGE SCALE GENOMIC DNA]</scope>
    <source>
        <strain evidence="8 9">YLB-03</strain>
    </source>
</reference>
<dbReference type="InterPro" id="IPR029787">
    <property type="entry name" value="Nucleotide_cyclase"/>
</dbReference>
<dbReference type="PANTHER" id="PTHR45138:SF9">
    <property type="entry name" value="DIGUANYLATE CYCLASE DGCM-RELATED"/>
    <property type="match status" value="1"/>
</dbReference>
<dbReference type="SMART" id="SM00267">
    <property type="entry name" value="GGDEF"/>
    <property type="match status" value="1"/>
</dbReference>
<dbReference type="GO" id="GO:0005886">
    <property type="term" value="C:plasma membrane"/>
    <property type="evidence" value="ECO:0007669"/>
    <property type="project" value="UniProtKB-SubCell"/>
</dbReference>
<sequence length="521" mass="58180">MLKTSNKITLKSLIIGVIALAFLLSIASSILSSYQGTIKLLKEQSLETNRVYSQKLSQMVDVHLSNALKVLEYSSMEMASSMDDEETLIKEASRLQQQELTFNSVTIANEEGLILAGAPIEFGLKGKTITSEEGIKTIKNQKPTITKPYTASTGRVLITISYPIFSQEGRYEGLINGTIYLHDSNFFNMILGEHYYNDGSYVFVVDKEGRIIYHQNPERVGDVVSENEVVKRLMNGESGAQVVTNTLGTKMLAGYSSVENTHWGVVAQTPQSVALNSVEKLVLNMFLTGLPLLLVAIFFAIFAAGKIAKPLQSIANMTEESVKESEMEKLIQLNAWYYEARQIKNAMIKSFSFLHGQVNLFMDKSTIDPLTGVMNRRTLEEILQTGTEKEEELSAIMLDIDHFKSINDIYGHAVGDEVLKYFAEQMKKATREQDLCFRFGGEEFIILLPETNARDAYMIAERLRKALEKTDSPFGRPVTFSAGVASFPEMAANSTELLELADKALYEAKKAGRNRVIIFNH</sequence>
<comment type="caution">
    <text evidence="8">The sequence shown here is derived from an EMBL/GenBank/DDBJ whole genome shotgun (WGS) entry which is preliminary data.</text>
</comment>
<protein>
    <submittedName>
        <fullName evidence="8">GGDEF domain-containing protein</fullName>
    </submittedName>
</protein>
<keyword evidence="9" id="KW-1185">Reference proteome</keyword>
<evidence type="ECO:0000256" key="3">
    <source>
        <dbReference type="ARBA" id="ARBA00022692"/>
    </source>
</evidence>
<comment type="subcellular location">
    <subcellularLocation>
        <location evidence="1">Cell membrane</location>
        <topology evidence="1">Multi-pass membrane protein</topology>
    </subcellularLocation>
</comment>
<feature type="domain" description="GGDEF" evidence="7">
    <location>
        <begin position="391"/>
        <end position="521"/>
    </location>
</feature>
<feature type="transmembrane region" description="Helical" evidence="6">
    <location>
        <begin position="281"/>
        <end position="304"/>
    </location>
</feature>
<dbReference type="InterPro" id="IPR043128">
    <property type="entry name" value="Rev_trsase/Diguanyl_cyclase"/>
</dbReference>
<dbReference type="FunFam" id="3.30.70.270:FF:000001">
    <property type="entry name" value="Diguanylate cyclase domain protein"/>
    <property type="match status" value="1"/>
</dbReference>
<evidence type="ECO:0000256" key="5">
    <source>
        <dbReference type="ARBA" id="ARBA00023136"/>
    </source>
</evidence>
<keyword evidence="5 6" id="KW-0472">Membrane</keyword>
<dbReference type="RefSeq" id="WP_118877166.1">
    <property type="nucleotide sequence ID" value="NZ_QWEI01000009.1"/>
</dbReference>
<name>A0A396S4H2_9BACL</name>
<dbReference type="Pfam" id="PF00990">
    <property type="entry name" value="GGDEF"/>
    <property type="match status" value="1"/>
</dbReference>
<dbReference type="Gene3D" id="3.30.70.270">
    <property type="match status" value="1"/>
</dbReference>
<keyword evidence="2" id="KW-1003">Cell membrane</keyword>
<dbReference type="CDD" id="cd01949">
    <property type="entry name" value="GGDEF"/>
    <property type="match status" value="1"/>
</dbReference>
<dbReference type="InterPro" id="IPR000160">
    <property type="entry name" value="GGDEF_dom"/>
</dbReference>
<dbReference type="Gene3D" id="3.30.450.20">
    <property type="entry name" value="PAS domain"/>
    <property type="match status" value="2"/>
</dbReference>
<evidence type="ECO:0000313" key="9">
    <source>
        <dbReference type="Proteomes" id="UP000265692"/>
    </source>
</evidence>
<dbReference type="Pfam" id="PF02743">
    <property type="entry name" value="dCache_1"/>
    <property type="match status" value="1"/>
</dbReference>
<dbReference type="OrthoDB" id="9759607at2"/>
<dbReference type="CDD" id="cd18773">
    <property type="entry name" value="PDC1_HK_sensor"/>
    <property type="match status" value="1"/>
</dbReference>
<evidence type="ECO:0000256" key="2">
    <source>
        <dbReference type="ARBA" id="ARBA00022475"/>
    </source>
</evidence>
<dbReference type="CDD" id="cd12912">
    <property type="entry name" value="PDC2_MCP_like"/>
    <property type="match status" value="1"/>
</dbReference>
<proteinExistence type="predicted"/>
<keyword evidence="4 6" id="KW-1133">Transmembrane helix</keyword>
<dbReference type="Proteomes" id="UP000265692">
    <property type="component" value="Unassembled WGS sequence"/>
</dbReference>
<dbReference type="InterPro" id="IPR050469">
    <property type="entry name" value="Diguanylate_Cyclase"/>
</dbReference>
<dbReference type="SUPFAM" id="SSF55073">
    <property type="entry name" value="Nucleotide cyclase"/>
    <property type="match status" value="1"/>
</dbReference>
<dbReference type="InterPro" id="IPR033479">
    <property type="entry name" value="dCache_1"/>
</dbReference>
<evidence type="ECO:0000256" key="6">
    <source>
        <dbReference type="SAM" id="Phobius"/>
    </source>
</evidence>
<gene>
    <name evidence="8" type="ORF">D1B33_14745</name>
</gene>
<dbReference type="GO" id="GO:0052621">
    <property type="term" value="F:diguanylate cyclase activity"/>
    <property type="evidence" value="ECO:0007669"/>
    <property type="project" value="TreeGrafter"/>
</dbReference>
<organism evidence="8 9">
    <name type="scientific">Ureibacillus yapensis</name>
    <dbReference type="NCBI Taxonomy" id="2304605"/>
    <lineage>
        <taxon>Bacteria</taxon>
        <taxon>Bacillati</taxon>
        <taxon>Bacillota</taxon>
        <taxon>Bacilli</taxon>
        <taxon>Bacillales</taxon>
        <taxon>Caryophanaceae</taxon>
        <taxon>Ureibacillus</taxon>
    </lineage>
</organism>
<dbReference type="SUPFAM" id="SSF103190">
    <property type="entry name" value="Sensory domain-like"/>
    <property type="match status" value="1"/>
</dbReference>
<keyword evidence="3 6" id="KW-0812">Transmembrane</keyword>
<evidence type="ECO:0000259" key="7">
    <source>
        <dbReference type="PROSITE" id="PS50887"/>
    </source>
</evidence>
<dbReference type="PANTHER" id="PTHR45138">
    <property type="entry name" value="REGULATORY COMPONENTS OF SENSORY TRANSDUCTION SYSTEM"/>
    <property type="match status" value="1"/>
</dbReference>
<evidence type="ECO:0000256" key="4">
    <source>
        <dbReference type="ARBA" id="ARBA00022989"/>
    </source>
</evidence>
<dbReference type="AlphaFoldDB" id="A0A396S4H2"/>
<dbReference type="PROSITE" id="PS50887">
    <property type="entry name" value="GGDEF"/>
    <property type="match status" value="1"/>
</dbReference>
<accession>A0A396S4H2</accession>